<evidence type="ECO:0000256" key="10">
    <source>
        <dbReference type="ARBA" id="ARBA00022553"/>
    </source>
</evidence>
<keyword evidence="11 25" id="KW-0812">Transmembrane</keyword>
<evidence type="ECO:0000256" key="16">
    <source>
        <dbReference type="ARBA" id="ARBA00023329"/>
    </source>
</evidence>
<dbReference type="PRINTS" id="PR00783">
    <property type="entry name" value="MINTRINSICP"/>
</dbReference>
<feature type="transmembrane region" description="Helical" evidence="25">
    <location>
        <begin position="669"/>
        <end position="689"/>
    </location>
</feature>
<evidence type="ECO:0000256" key="12">
    <source>
        <dbReference type="ARBA" id="ARBA00022989"/>
    </source>
</evidence>
<evidence type="ECO:0000256" key="13">
    <source>
        <dbReference type="ARBA" id="ARBA00023034"/>
    </source>
</evidence>
<evidence type="ECO:0000256" key="14">
    <source>
        <dbReference type="ARBA" id="ARBA00023136"/>
    </source>
</evidence>
<keyword evidence="12 25" id="KW-1133">Transmembrane helix</keyword>
<feature type="transmembrane region" description="Helical" evidence="25">
    <location>
        <begin position="494"/>
        <end position="519"/>
    </location>
</feature>
<dbReference type="PRINTS" id="PR02018">
    <property type="entry name" value="AQUAPORIN6"/>
</dbReference>
<feature type="transmembrane region" description="Helical" evidence="25">
    <location>
        <begin position="452"/>
        <end position="473"/>
    </location>
</feature>
<gene>
    <name evidence="26" type="ORF">HPG69_015146</name>
</gene>
<evidence type="ECO:0000256" key="8">
    <source>
        <dbReference type="ARBA" id="ARBA00022448"/>
    </source>
</evidence>
<dbReference type="Pfam" id="PF00230">
    <property type="entry name" value="MIP"/>
    <property type="match status" value="3"/>
</dbReference>
<feature type="transmembrane region" description="Helical" evidence="25">
    <location>
        <begin position="756"/>
        <end position="776"/>
    </location>
</feature>
<dbReference type="AlphaFoldDB" id="A0A7J7FKG0"/>
<feature type="transmembrane region" description="Helical" evidence="25">
    <location>
        <begin position="57"/>
        <end position="78"/>
    </location>
</feature>
<comment type="subcellular location">
    <subcellularLocation>
        <location evidence="2">Apical cell membrane</location>
        <topology evidence="2">Multi-pass membrane protein</topology>
    </subcellularLocation>
    <subcellularLocation>
        <location evidence="4">Basolateral cell membrane</location>
        <topology evidence="4">Multi-pass membrane protein</topology>
    </subcellularLocation>
    <subcellularLocation>
        <location evidence="3">Cytoplasmic vesicle membrane</location>
        <topology evidence="3">Multi-pass membrane protein</topology>
    </subcellularLocation>
    <subcellularLocation>
        <location evidence="1">Golgi apparatus</location>
        <location evidence="1">trans-Golgi network membrane</location>
        <topology evidence="1">Multi-pass membrane protein</topology>
    </subcellularLocation>
</comment>
<comment type="caution">
    <text evidence="26">The sequence shown here is derived from an EMBL/GenBank/DDBJ whole genome shotgun (WGS) entry which is preliminary data.</text>
</comment>
<feature type="transmembrane region" description="Helical" evidence="25">
    <location>
        <begin position="715"/>
        <end position="736"/>
    </location>
</feature>
<feature type="transmembrane region" description="Helical" evidence="25">
    <location>
        <begin position="84"/>
        <end position="103"/>
    </location>
</feature>
<dbReference type="InterPro" id="IPR000425">
    <property type="entry name" value="MIP"/>
</dbReference>
<evidence type="ECO:0000256" key="2">
    <source>
        <dbReference type="ARBA" id="ARBA00004424"/>
    </source>
</evidence>
<feature type="transmembrane region" description="Helical" evidence="25">
    <location>
        <begin position="171"/>
        <end position="193"/>
    </location>
</feature>
<evidence type="ECO:0000313" key="27">
    <source>
        <dbReference type="Proteomes" id="UP000551758"/>
    </source>
</evidence>
<keyword evidence="16" id="KW-0968">Cytoplasmic vesicle</keyword>
<dbReference type="GO" id="GO:0030659">
    <property type="term" value="C:cytoplasmic vesicle membrane"/>
    <property type="evidence" value="ECO:0007669"/>
    <property type="project" value="UniProtKB-SubCell"/>
</dbReference>
<keyword evidence="13" id="KW-0333">Golgi apparatus</keyword>
<evidence type="ECO:0000256" key="25">
    <source>
        <dbReference type="SAM" id="Phobius"/>
    </source>
</evidence>
<dbReference type="FunFam" id="1.20.1080.10:FF:000003">
    <property type="entry name" value="Lens fiber major intrinsic"/>
    <property type="match status" value="2"/>
</dbReference>
<dbReference type="GO" id="GO:0016324">
    <property type="term" value="C:apical plasma membrane"/>
    <property type="evidence" value="ECO:0007669"/>
    <property type="project" value="UniProtKB-SubCell"/>
</dbReference>
<evidence type="ECO:0000256" key="18">
    <source>
        <dbReference type="ARBA" id="ARBA00031462"/>
    </source>
</evidence>
<dbReference type="GO" id="GO:0005794">
    <property type="term" value="C:Golgi apparatus"/>
    <property type="evidence" value="ECO:0007669"/>
    <property type="project" value="UniProtKB-SubCell"/>
</dbReference>
<evidence type="ECO:0000256" key="17">
    <source>
        <dbReference type="ARBA" id="ARBA00030671"/>
    </source>
</evidence>
<dbReference type="GO" id="GO:0016323">
    <property type="term" value="C:basolateral plasma membrane"/>
    <property type="evidence" value="ECO:0007669"/>
    <property type="project" value="UniProtKB-SubCell"/>
</dbReference>
<proteinExistence type="inferred from homology"/>
<feature type="transmembrane region" description="Helical" evidence="25">
    <location>
        <begin position="788"/>
        <end position="807"/>
    </location>
</feature>
<accession>A0A7J7FKG0</accession>
<sequence>MEGPYKCPWPSLLRDPEREREREGESHKLPAPETAGPAHGRVQSMWELRSIAFSRAVLAEFLATLLFVFFGLGSALNWPQALPSVLQIAMAFGLAIGTLVQALGHVSGAHINPAVTVACLVGCHVSFLRAAFYVAAQLLGAVAGAALLHEITPPDIRGDLAVNALSNNTTAGQAVTVELFLTLQLVLCIFASTDERRADNLGTPALSIGFSVVLGHLLGIHYTGCSMNPARSLAPAVITGKFDDHWVFWIGPLVGAILASLIYNYVLFPPAKSLQERLTVLKGLEPDTDWEEREVRRRQRVRCCPVGEAGVGPGARGAGDCGEPEAAATFPLCVLRGPPDAGAAHCPPALGARRVYNAPLQGLTQAASHAVRARVCCPAAESQPAAPCAAAASPTGAPCRGRSCPASEATMKKEVCSVAFFRAVFAEFLATLIFVFLGLGSALKWPSALPSILQIALAFGLAIGTLVQALGPVSGGHMNPAITLALFVGNQISLLRTVFYVVAQLMGAITGAGILYGLAPLNARGNLAVNALNNNTTPGQAMVVELILTFQLALCIFSSTDSRRTSPVGSPALSIGLSVTLGHLVGIYFTGCSMNPARSLGPAVVMRRFNSTHWDLDTMESGRHCLAKTLVCHLWSAISKALFAEFLATGLYVFFGVGSALRWPSTLPSVLQIAITINMATAMVVQVTWKASGAHVNPAVTLAFLVASQISLPRAVAYVAAQLAGATVGAALLYGVTPGHIRETLGVNVVRNSVSTGQAVAVEVVLTLQMVLCVFASTDSRQASGSPAAMIGVSMAVGHLIGIYFTGCSMNPARSFGPAVIMGKFTVHWIFWVGPLTGAVLASLIYNFILFPDTKTLAQRLAILKGTTEVETAVGVEPQKKESEPSSGDIEMESVGQIA</sequence>
<dbReference type="NCBIfam" id="TIGR00861">
    <property type="entry name" value="MIP"/>
    <property type="match status" value="3"/>
</dbReference>
<evidence type="ECO:0000256" key="23">
    <source>
        <dbReference type="ARBA" id="ARBA00049405"/>
    </source>
</evidence>
<dbReference type="InterPro" id="IPR023254">
    <property type="entry name" value="Aquaporin_6"/>
</dbReference>
<feature type="compositionally biased region" description="Basic and acidic residues" evidence="24">
    <location>
        <begin position="14"/>
        <end position="30"/>
    </location>
</feature>
<dbReference type="PROSITE" id="PS00221">
    <property type="entry name" value="MIP"/>
    <property type="match status" value="3"/>
</dbReference>
<protein>
    <recommendedName>
        <fullName evidence="7">Aquaporin-2</fullName>
    </recommendedName>
    <alternativeName>
        <fullName evidence="17">ADH water channel</fullName>
    </alternativeName>
    <alternativeName>
        <fullName evidence="21">Aquaporin-CD</fullName>
    </alternativeName>
    <alternativeName>
        <fullName evidence="18">Collecting duct water channel protein</fullName>
    </alternativeName>
    <alternativeName>
        <fullName evidence="19">WCH-CD</fullName>
    </alternativeName>
    <alternativeName>
        <fullName evidence="20">Water channel protein for renal collecting duct</fullName>
    </alternativeName>
</protein>
<feature type="transmembrane region" description="Helical" evidence="25">
    <location>
        <begin position="419"/>
        <end position="440"/>
    </location>
</feature>
<feature type="region of interest" description="Disordered" evidence="24">
    <location>
        <begin position="874"/>
        <end position="899"/>
    </location>
</feature>
<dbReference type="EMBL" id="JACDTQ010000370">
    <property type="protein sequence ID" value="KAF5928540.1"/>
    <property type="molecule type" value="Genomic_DNA"/>
</dbReference>
<evidence type="ECO:0000313" key="26">
    <source>
        <dbReference type="EMBL" id="KAF5928540.1"/>
    </source>
</evidence>
<feature type="transmembrane region" description="Helical" evidence="25">
    <location>
        <begin position="642"/>
        <end position="663"/>
    </location>
</feature>
<evidence type="ECO:0000256" key="3">
    <source>
        <dbReference type="ARBA" id="ARBA00004439"/>
    </source>
</evidence>
<evidence type="ECO:0000256" key="22">
    <source>
        <dbReference type="ARBA" id="ARBA00034651"/>
    </source>
</evidence>
<feature type="transmembrane region" description="Helical" evidence="25">
    <location>
        <begin position="827"/>
        <end position="851"/>
    </location>
</feature>
<evidence type="ECO:0000256" key="9">
    <source>
        <dbReference type="ARBA" id="ARBA00022475"/>
    </source>
</evidence>
<organism evidence="26 27">
    <name type="scientific">Diceros bicornis minor</name>
    <name type="common">South-central black rhinoceros</name>
    <dbReference type="NCBI Taxonomy" id="77932"/>
    <lineage>
        <taxon>Eukaryota</taxon>
        <taxon>Metazoa</taxon>
        <taxon>Chordata</taxon>
        <taxon>Craniata</taxon>
        <taxon>Vertebrata</taxon>
        <taxon>Euteleostomi</taxon>
        <taxon>Mammalia</taxon>
        <taxon>Eutheria</taxon>
        <taxon>Laurasiatheria</taxon>
        <taxon>Perissodactyla</taxon>
        <taxon>Rhinocerotidae</taxon>
        <taxon>Diceros</taxon>
    </lineage>
</organism>
<comment type="subunit">
    <text evidence="6">Homotetramer.</text>
</comment>
<feature type="transmembrane region" description="Helical" evidence="25">
    <location>
        <begin position="246"/>
        <end position="268"/>
    </location>
</feature>
<dbReference type="GO" id="GO:0015250">
    <property type="term" value="F:water channel activity"/>
    <property type="evidence" value="ECO:0007669"/>
    <property type="project" value="TreeGrafter"/>
</dbReference>
<feature type="transmembrane region" description="Helical" evidence="25">
    <location>
        <begin position="205"/>
        <end position="224"/>
    </location>
</feature>
<dbReference type="InterPro" id="IPR022357">
    <property type="entry name" value="MIP_CS"/>
</dbReference>
<keyword evidence="14 25" id="KW-0472">Membrane</keyword>
<evidence type="ECO:0000256" key="6">
    <source>
        <dbReference type="ARBA" id="ARBA00011881"/>
    </source>
</evidence>
<comment type="catalytic activity">
    <reaction evidence="22">
        <text>H2O(in) = H2O(out)</text>
        <dbReference type="Rhea" id="RHEA:29667"/>
        <dbReference type="ChEBI" id="CHEBI:15377"/>
    </reaction>
</comment>
<keyword evidence="15" id="KW-0325">Glycoprotein</keyword>
<reference evidence="26 27" key="1">
    <citation type="journal article" date="2020" name="Mol. Biol. Evol.">
        <title>Interspecific Gene Flow and the Evolution of Specialization in Black and White Rhinoceros.</title>
        <authorList>
            <person name="Moodley Y."/>
            <person name="Westbury M.V."/>
            <person name="Russo I.M."/>
            <person name="Gopalakrishnan S."/>
            <person name="Rakotoarivelo A."/>
            <person name="Olsen R.A."/>
            <person name="Prost S."/>
            <person name="Tunstall T."/>
            <person name="Ryder O.A."/>
            <person name="Dalen L."/>
            <person name="Bruford M.W."/>
        </authorList>
    </citation>
    <scope>NUCLEOTIDE SEQUENCE [LARGE SCALE GENOMIC DNA]</scope>
    <source>
        <strain evidence="26">SBR-YM</strain>
        <tissue evidence="26">Skin</tissue>
    </source>
</reference>
<name>A0A7J7FKG0_DICBM</name>
<evidence type="ECO:0000256" key="1">
    <source>
        <dbReference type="ARBA" id="ARBA00004166"/>
    </source>
</evidence>
<keyword evidence="8" id="KW-0813">Transport</keyword>
<keyword evidence="9" id="KW-1003">Cell membrane</keyword>
<comment type="similarity">
    <text evidence="5">Belongs to the MIP/aquaporin (TC 1.A.8) family.</text>
</comment>
<keyword evidence="27" id="KW-1185">Reference proteome</keyword>
<evidence type="ECO:0000256" key="24">
    <source>
        <dbReference type="SAM" id="MobiDB-lite"/>
    </source>
</evidence>
<evidence type="ECO:0000256" key="11">
    <source>
        <dbReference type="ARBA" id="ARBA00022692"/>
    </source>
</evidence>
<dbReference type="Gene3D" id="1.20.1080.10">
    <property type="entry name" value="Glycerol uptake facilitator protein"/>
    <property type="match status" value="3"/>
</dbReference>
<feature type="transmembrane region" description="Helical" evidence="25">
    <location>
        <begin position="130"/>
        <end position="151"/>
    </location>
</feature>
<dbReference type="PANTHER" id="PTHR19139">
    <property type="entry name" value="AQUAPORIN TRANSPORTER"/>
    <property type="match status" value="1"/>
</dbReference>
<evidence type="ECO:0000256" key="4">
    <source>
        <dbReference type="ARBA" id="ARBA00004554"/>
    </source>
</evidence>
<keyword evidence="10" id="KW-0597">Phosphoprotein</keyword>
<feature type="transmembrane region" description="Helical" evidence="25">
    <location>
        <begin position="539"/>
        <end position="557"/>
    </location>
</feature>
<comment type="catalytic activity">
    <reaction evidence="23">
        <text>glycerol(in) = glycerol(out)</text>
        <dbReference type="Rhea" id="RHEA:29675"/>
        <dbReference type="ChEBI" id="CHEBI:17754"/>
    </reaction>
</comment>
<feature type="region of interest" description="Disordered" evidence="24">
    <location>
        <begin position="1"/>
        <end position="38"/>
    </location>
</feature>
<dbReference type="InterPro" id="IPR023271">
    <property type="entry name" value="Aquaporin-like"/>
</dbReference>
<dbReference type="InterPro" id="IPR034294">
    <property type="entry name" value="Aquaporin_transptr"/>
</dbReference>
<dbReference type="CDD" id="cd00333">
    <property type="entry name" value="MIP"/>
    <property type="match status" value="3"/>
</dbReference>
<dbReference type="SUPFAM" id="SSF81338">
    <property type="entry name" value="Aquaporin-like"/>
    <property type="match status" value="3"/>
</dbReference>
<dbReference type="PANTHER" id="PTHR19139:SF45">
    <property type="entry name" value="AQUAPORIN-2"/>
    <property type="match status" value="1"/>
</dbReference>
<evidence type="ECO:0000256" key="5">
    <source>
        <dbReference type="ARBA" id="ARBA00006175"/>
    </source>
</evidence>
<dbReference type="Proteomes" id="UP000551758">
    <property type="component" value="Unassembled WGS sequence"/>
</dbReference>
<evidence type="ECO:0000256" key="21">
    <source>
        <dbReference type="ARBA" id="ARBA00033351"/>
    </source>
</evidence>
<evidence type="ECO:0000256" key="19">
    <source>
        <dbReference type="ARBA" id="ARBA00031624"/>
    </source>
</evidence>
<evidence type="ECO:0000256" key="15">
    <source>
        <dbReference type="ARBA" id="ARBA00023180"/>
    </source>
</evidence>
<evidence type="ECO:0000256" key="7">
    <source>
        <dbReference type="ARBA" id="ARBA00020967"/>
    </source>
</evidence>
<evidence type="ECO:0000256" key="20">
    <source>
        <dbReference type="ARBA" id="ARBA00033076"/>
    </source>
</evidence>